<evidence type="ECO:0000313" key="1">
    <source>
        <dbReference type="EMBL" id="QIU94843.1"/>
    </source>
</evidence>
<organism evidence="1 2">
    <name type="scientific">Bacteroides faecium</name>
    <dbReference type="NCBI Taxonomy" id="2715212"/>
    <lineage>
        <taxon>Bacteria</taxon>
        <taxon>Pseudomonadati</taxon>
        <taxon>Bacteroidota</taxon>
        <taxon>Bacteroidia</taxon>
        <taxon>Bacteroidales</taxon>
        <taxon>Bacteroidaceae</taxon>
        <taxon>Bacteroides</taxon>
    </lineage>
</organism>
<dbReference type="Proteomes" id="UP000501780">
    <property type="component" value="Chromosome"/>
</dbReference>
<dbReference type="GO" id="GO:0033104">
    <property type="term" value="C:type VI protein secretion system complex"/>
    <property type="evidence" value="ECO:0007669"/>
    <property type="project" value="InterPro"/>
</dbReference>
<accession>A0A6H0KNU4</accession>
<dbReference type="InterPro" id="IPR041408">
    <property type="entry name" value="Hcp_Tssd"/>
</dbReference>
<protein>
    <submittedName>
        <fullName evidence="1">Uncharacterized protein</fullName>
    </submittedName>
</protein>
<dbReference type="EMBL" id="CP050831">
    <property type="protein sequence ID" value="QIU94843.1"/>
    <property type="molecule type" value="Genomic_DNA"/>
</dbReference>
<keyword evidence="2" id="KW-1185">Reference proteome</keyword>
<gene>
    <name evidence="1" type="ORF">BacF7301_12125</name>
</gene>
<dbReference type="RefSeq" id="WP_167963123.1">
    <property type="nucleotide sequence ID" value="NZ_CP050831.1"/>
</dbReference>
<name>A0A6H0KNU4_9BACE</name>
<dbReference type="KEGG" id="bfc:BacF7301_12125"/>
<evidence type="ECO:0000313" key="2">
    <source>
        <dbReference type="Proteomes" id="UP000501780"/>
    </source>
</evidence>
<sequence>MIHVLFKLKTGEERWLSGIKYKYFRKRGEDDKSSYPSGRLEGGLFEIEFNSTGHDEFFLVWTKGWTIYAGEFVFYDAERIIPLFRIEFWDCACVSFEEIMTSTSDESMKTKLLLSPAITRNRHVLHEKTWKVTELDNISLVADGSTVENAVITDAYWIDSDGNQQRDFPVDTSITLYVVLDNYQSGSNVSLEFDTNSDGKSYRGKYSGVADRNGILQIDDFKLLQINN</sequence>
<dbReference type="AlphaFoldDB" id="A0A6H0KNU4"/>
<dbReference type="Pfam" id="PF17642">
    <property type="entry name" value="TssD"/>
    <property type="match status" value="1"/>
</dbReference>
<proteinExistence type="predicted"/>
<reference evidence="1 2" key="1">
    <citation type="submission" date="2020-03" db="EMBL/GenBank/DDBJ databases">
        <title>Genomic analysis of Bacteroides faecium CBA7301.</title>
        <authorList>
            <person name="Kim J."/>
            <person name="Roh S.W."/>
        </authorList>
    </citation>
    <scope>NUCLEOTIDE SEQUENCE [LARGE SCALE GENOMIC DNA]</scope>
    <source>
        <strain evidence="1 2">CBA7301</strain>
    </source>
</reference>